<dbReference type="InParanoid" id="F0ZX18"/>
<dbReference type="RefSeq" id="XP_003291959.1">
    <property type="nucleotide sequence ID" value="XM_003291911.1"/>
</dbReference>
<dbReference type="Proteomes" id="UP000001064">
    <property type="component" value="Unassembled WGS sequence"/>
</dbReference>
<dbReference type="InterPro" id="IPR008974">
    <property type="entry name" value="TRAF-like"/>
</dbReference>
<evidence type="ECO:0000259" key="10">
    <source>
        <dbReference type="PROSITE" id="PS50145"/>
    </source>
</evidence>
<dbReference type="PANTHER" id="PTHR10131">
    <property type="entry name" value="TNF RECEPTOR ASSOCIATED FACTOR"/>
    <property type="match status" value="1"/>
</dbReference>
<dbReference type="SUPFAM" id="SSF57850">
    <property type="entry name" value="RING/U-box"/>
    <property type="match status" value="1"/>
</dbReference>
<dbReference type="PROSITE" id="PS50144">
    <property type="entry name" value="MATH"/>
    <property type="match status" value="1"/>
</dbReference>
<evidence type="ECO:0000313" key="13">
    <source>
        <dbReference type="Proteomes" id="UP000001064"/>
    </source>
</evidence>
<feature type="domain" description="SIAH-type" evidence="11">
    <location>
        <begin position="130"/>
        <end position="186"/>
    </location>
</feature>
<feature type="domain" description="MATH" evidence="9">
    <location>
        <begin position="304"/>
        <end position="423"/>
    </location>
</feature>
<dbReference type="InterPro" id="IPR013010">
    <property type="entry name" value="Znf_SIAH"/>
</dbReference>
<evidence type="ECO:0000256" key="6">
    <source>
        <dbReference type="ARBA" id="ARBA00022771"/>
    </source>
</evidence>
<dbReference type="GO" id="GO:0005737">
    <property type="term" value="C:cytoplasm"/>
    <property type="evidence" value="ECO:0000318"/>
    <property type="project" value="GO_Central"/>
</dbReference>
<evidence type="ECO:0000259" key="11">
    <source>
        <dbReference type="PROSITE" id="PS51081"/>
    </source>
</evidence>
<evidence type="ECO:0000256" key="5">
    <source>
        <dbReference type="ARBA" id="ARBA00022737"/>
    </source>
</evidence>
<dbReference type="STRING" id="5786.F0ZX18"/>
<evidence type="ECO:0000256" key="4">
    <source>
        <dbReference type="ARBA" id="ARBA00022723"/>
    </source>
</evidence>
<evidence type="ECO:0000259" key="9">
    <source>
        <dbReference type="PROSITE" id="PS50144"/>
    </source>
</evidence>
<keyword evidence="7 8" id="KW-0862">Zinc</keyword>
<dbReference type="GO" id="GO:0008270">
    <property type="term" value="F:zinc ion binding"/>
    <property type="evidence" value="ECO:0007669"/>
    <property type="project" value="UniProtKB-KW"/>
</dbReference>
<evidence type="ECO:0000256" key="1">
    <source>
        <dbReference type="ARBA" id="ARBA00003051"/>
    </source>
</evidence>
<accession>F0ZX18</accession>
<keyword evidence="4 8" id="KW-0479">Metal-binding</keyword>
<dbReference type="eggNOG" id="KOG0297">
    <property type="taxonomic scope" value="Eukaryota"/>
</dbReference>
<keyword evidence="13" id="KW-1185">Reference proteome</keyword>
<name>F0ZX18_DICPU</name>
<dbReference type="EMBL" id="GL871249">
    <property type="protein sequence ID" value="EGC31507.1"/>
    <property type="molecule type" value="Genomic_DNA"/>
</dbReference>
<feature type="domain" description="TRAF-type" evidence="10">
    <location>
        <begin position="180"/>
        <end position="235"/>
    </location>
</feature>
<dbReference type="FunCoup" id="F0ZX18">
    <property type="interactions" value="19"/>
</dbReference>
<gene>
    <name evidence="12" type="ORF">DICPUDRAFT_39824</name>
</gene>
<organism evidence="12 13">
    <name type="scientific">Dictyostelium purpureum</name>
    <name type="common">Slime mold</name>
    <dbReference type="NCBI Taxonomy" id="5786"/>
    <lineage>
        <taxon>Eukaryota</taxon>
        <taxon>Amoebozoa</taxon>
        <taxon>Evosea</taxon>
        <taxon>Eumycetozoa</taxon>
        <taxon>Dictyostelia</taxon>
        <taxon>Dictyosteliales</taxon>
        <taxon>Dictyosteliaceae</taxon>
        <taxon>Dictyostelium</taxon>
    </lineage>
</organism>
<dbReference type="GeneID" id="10505716"/>
<evidence type="ECO:0008006" key="14">
    <source>
        <dbReference type="Google" id="ProtNLM"/>
    </source>
</evidence>
<reference evidence="13" key="1">
    <citation type="journal article" date="2011" name="Genome Biol.">
        <title>Comparative genomics of the social amoebae Dictyostelium discoideum and Dictyostelium purpureum.</title>
        <authorList>
            <consortium name="US DOE Joint Genome Institute (JGI-PGF)"/>
            <person name="Sucgang R."/>
            <person name="Kuo A."/>
            <person name="Tian X."/>
            <person name="Salerno W."/>
            <person name="Parikh A."/>
            <person name="Feasley C.L."/>
            <person name="Dalin E."/>
            <person name="Tu H."/>
            <person name="Huang E."/>
            <person name="Barry K."/>
            <person name="Lindquist E."/>
            <person name="Shapiro H."/>
            <person name="Bruce D."/>
            <person name="Schmutz J."/>
            <person name="Salamov A."/>
            <person name="Fey P."/>
            <person name="Gaudet P."/>
            <person name="Anjard C."/>
            <person name="Babu M.M."/>
            <person name="Basu S."/>
            <person name="Bushmanova Y."/>
            <person name="van der Wel H."/>
            <person name="Katoh-Kurasawa M."/>
            <person name="Dinh C."/>
            <person name="Coutinho P.M."/>
            <person name="Saito T."/>
            <person name="Elias M."/>
            <person name="Schaap P."/>
            <person name="Kay R.R."/>
            <person name="Henrissat B."/>
            <person name="Eichinger L."/>
            <person name="Rivero F."/>
            <person name="Putnam N.H."/>
            <person name="West C.M."/>
            <person name="Loomis W.F."/>
            <person name="Chisholm R.L."/>
            <person name="Shaulsky G."/>
            <person name="Strassmann J.E."/>
            <person name="Queller D.C."/>
            <person name="Kuspa A."/>
            <person name="Grigoriev I.V."/>
        </authorList>
    </citation>
    <scope>NUCLEOTIDE SEQUENCE [LARGE SCALE GENOMIC DNA]</scope>
    <source>
        <strain evidence="13">QSDP1</strain>
    </source>
</reference>
<dbReference type="PROSITE" id="PS51081">
    <property type="entry name" value="ZF_SIAH"/>
    <property type="match status" value="1"/>
</dbReference>
<dbReference type="PANTHER" id="PTHR10131:SF65">
    <property type="entry name" value="RING FINGER PROTEIN DG17-RELATED"/>
    <property type="match status" value="1"/>
</dbReference>
<keyword evidence="5" id="KW-0677">Repeat</keyword>
<protein>
    <recommendedName>
        <fullName evidence="14">TRAF-type domain-containing protein</fullName>
    </recommendedName>
</protein>
<evidence type="ECO:0000313" key="12">
    <source>
        <dbReference type="EMBL" id="EGC31507.1"/>
    </source>
</evidence>
<evidence type="ECO:0000256" key="7">
    <source>
        <dbReference type="ARBA" id="ARBA00022833"/>
    </source>
</evidence>
<dbReference type="KEGG" id="dpp:DICPUDRAFT_39824"/>
<dbReference type="OrthoDB" id="5574452at2759"/>
<dbReference type="Gene3D" id="3.30.40.10">
    <property type="entry name" value="Zinc/RING finger domain, C3HC4 (zinc finger)"/>
    <property type="match status" value="3"/>
</dbReference>
<comment type="function">
    <text evidence="1">Probable adapter protein and signal transducer that links members of the tumor necrosis factor receptor family to different signaling pathways by association with the receptor cytoplasmic domain and kinases.</text>
</comment>
<dbReference type="InterPro" id="IPR001293">
    <property type="entry name" value="Znf_TRAF"/>
</dbReference>
<dbReference type="VEuPathDB" id="AmoebaDB:DICPUDRAFT_39824"/>
<dbReference type="InterPro" id="IPR013083">
    <property type="entry name" value="Znf_RING/FYVE/PHD"/>
</dbReference>
<dbReference type="AlphaFoldDB" id="F0ZX18"/>
<dbReference type="Gene3D" id="2.60.210.10">
    <property type="entry name" value="Apoptosis, Tumor Necrosis Factor Receptor Associated Protein 2, Chain A"/>
    <property type="match status" value="1"/>
</dbReference>
<dbReference type="CDD" id="cd00121">
    <property type="entry name" value="MATH"/>
    <property type="match status" value="1"/>
</dbReference>
<feature type="zinc finger region" description="TRAF-type" evidence="8">
    <location>
        <begin position="180"/>
        <end position="235"/>
    </location>
</feature>
<keyword evidence="6 8" id="KW-0863">Zinc-finger</keyword>
<evidence type="ECO:0000256" key="3">
    <source>
        <dbReference type="ARBA" id="ARBA00022490"/>
    </source>
</evidence>
<sequence>MSREPIKYNVSELSYEFDDDYVCPICFDIYYKKEVYQCKEGHCSCKDCWIKSLKNKKECMQCKTKVNSFNELSRVRQVEKFLLKICVCCPYSFKNIIRVYESEKLIKDGGGCNEIIKLEELDNHIENCSFRFIKCKYHEKGCNDKIRYNENETHISKCEYRPIICPHCSNVYLLKTIEQHYLECPSMLIGCKECNKKIKRGEMGNHLDKECQEVIIPCKFSQFGCNDKIKRRNLENHLEQTNHTKHLSTAIEHLMIKNDHIKHLSAAIEHLNIKNDQQSNMIEELVIKNNLLTNSINELAICREYKYKWIISNYSKINHNVGDTLISPKFGYPNLFEIRLSKNDVCVGKLSVFIYSSIEQKNMSFSITLLNKDTKKNKIQTLNNIEILESQGRGWSNFIKSDEMNKENGYVTENDKVEFEFTLTYPKPMPLLS</sequence>
<dbReference type="InterPro" id="IPR002083">
    <property type="entry name" value="MATH/TRAF_dom"/>
</dbReference>
<evidence type="ECO:0000256" key="8">
    <source>
        <dbReference type="PROSITE-ProRule" id="PRU00207"/>
    </source>
</evidence>
<dbReference type="Pfam" id="PF02176">
    <property type="entry name" value="zf-TRAF"/>
    <property type="match status" value="2"/>
</dbReference>
<dbReference type="OMA" id="FIDGANQ"/>
<keyword evidence="3" id="KW-0963">Cytoplasm</keyword>
<dbReference type="SUPFAM" id="SSF49599">
    <property type="entry name" value="TRAF domain-like"/>
    <property type="match status" value="3"/>
</dbReference>
<evidence type="ECO:0000256" key="2">
    <source>
        <dbReference type="ARBA" id="ARBA00004496"/>
    </source>
</evidence>
<comment type="subcellular location">
    <subcellularLocation>
        <location evidence="2">Cytoplasm</location>
    </subcellularLocation>
</comment>
<proteinExistence type="predicted"/>
<dbReference type="PROSITE" id="PS50145">
    <property type="entry name" value="ZF_TRAF"/>
    <property type="match status" value="1"/>
</dbReference>